<evidence type="ECO:0008006" key="3">
    <source>
        <dbReference type="Google" id="ProtNLM"/>
    </source>
</evidence>
<dbReference type="STRING" id="1210086.GCA_001613105_04365"/>
<organism evidence="1 2">
    <name type="scientific">Nocardia pseudobrasiliensis</name>
    <dbReference type="NCBI Taxonomy" id="45979"/>
    <lineage>
        <taxon>Bacteria</taxon>
        <taxon>Bacillati</taxon>
        <taxon>Actinomycetota</taxon>
        <taxon>Actinomycetes</taxon>
        <taxon>Mycobacteriales</taxon>
        <taxon>Nocardiaceae</taxon>
        <taxon>Nocardia</taxon>
    </lineage>
</organism>
<evidence type="ECO:0000313" key="2">
    <source>
        <dbReference type="Proteomes" id="UP000254869"/>
    </source>
</evidence>
<protein>
    <recommendedName>
        <fullName evidence="3">ANTAR domain-containing protein</fullName>
    </recommendedName>
</protein>
<dbReference type="RefSeq" id="WP_068000516.1">
    <property type="nucleotide sequence ID" value="NZ_QQBC01000003.1"/>
</dbReference>
<accession>A0A370IDB2</accession>
<dbReference type="EMBL" id="QQBC01000003">
    <property type="protein sequence ID" value="RDI67384.1"/>
    <property type="molecule type" value="Genomic_DNA"/>
</dbReference>
<dbReference type="AlphaFoldDB" id="A0A370IDB2"/>
<proteinExistence type="predicted"/>
<sequence length="295" mass="31738">MSSDSESSVGRAWARFSDELRRAARAAGVAARFENEARLPPESLRSLRLRLGHLHRQIENRHRACARLYRHHAMQLQRWSERPEENVLPVLMAAVASELSMDSAGLTLFDRQDSEVMVAASDRLSWTAQNVELTLGDGPARSAVADRRPVTAVGAEMIDRWPIFGPAAAELGIAVVVAVPFLGAGAQSGALCAFAARPQLDLDMPRAAECLADALIETILNGLDDGDVAELGIRAPASDDDDGLLVLHRAMGMVAADHGCSPAVALSLMRARSFVTGEHLTTLAYRVLGGDCDLR</sequence>
<name>A0A370IDB2_9NOCA</name>
<reference evidence="1 2" key="1">
    <citation type="submission" date="2018-07" db="EMBL/GenBank/DDBJ databases">
        <title>Genomic Encyclopedia of Type Strains, Phase IV (KMG-IV): sequencing the most valuable type-strain genomes for metagenomic binning, comparative biology and taxonomic classification.</title>
        <authorList>
            <person name="Goeker M."/>
        </authorList>
    </citation>
    <scope>NUCLEOTIDE SEQUENCE [LARGE SCALE GENOMIC DNA]</scope>
    <source>
        <strain evidence="1 2">DSM 44290</strain>
    </source>
</reference>
<dbReference type="Gene3D" id="3.30.450.40">
    <property type="match status" value="1"/>
</dbReference>
<gene>
    <name evidence="1" type="ORF">DFR76_103455</name>
</gene>
<dbReference type="InterPro" id="IPR029016">
    <property type="entry name" value="GAF-like_dom_sf"/>
</dbReference>
<keyword evidence="2" id="KW-1185">Reference proteome</keyword>
<evidence type="ECO:0000313" key="1">
    <source>
        <dbReference type="EMBL" id="RDI67384.1"/>
    </source>
</evidence>
<comment type="caution">
    <text evidence="1">The sequence shown here is derived from an EMBL/GenBank/DDBJ whole genome shotgun (WGS) entry which is preliminary data.</text>
</comment>
<dbReference type="SUPFAM" id="SSF55781">
    <property type="entry name" value="GAF domain-like"/>
    <property type="match status" value="1"/>
</dbReference>
<dbReference type="Proteomes" id="UP000254869">
    <property type="component" value="Unassembled WGS sequence"/>
</dbReference>